<evidence type="ECO:0000256" key="1">
    <source>
        <dbReference type="PROSITE-ProRule" id="PRU00285"/>
    </source>
</evidence>
<protein>
    <submittedName>
        <fullName evidence="5">Hsp20/alpha crystallin family protein</fullName>
    </submittedName>
</protein>
<dbReference type="InterPro" id="IPR008978">
    <property type="entry name" value="HSP20-like_chaperone"/>
</dbReference>
<reference evidence="5 6" key="1">
    <citation type="journal article" date="2019" name="Nat. Microbiol.">
        <title>Mediterranean grassland soil C-N compound turnover is dependent on rainfall and depth, and is mediated by genomically divergent microorganisms.</title>
        <authorList>
            <person name="Diamond S."/>
            <person name="Andeer P.F."/>
            <person name="Li Z."/>
            <person name="Crits-Christoph A."/>
            <person name="Burstein D."/>
            <person name="Anantharaman K."/>
            <person name="Lane K.R."/>
            <person name="Thomas B.C."/>
            <person name="Pan C."/>
            <person name="Northen T.R."/>
            <person name="Banfield J.F."/>
        </authorList>
    </citation>
    <scope>NUCLEOTIDE SEQUENCE [LARGE SCALE GENOMIC DNA]</scope>
    <source>
        <strain evidence="5">NP_3</strain>
    </source>
</reference>
<sequence>MPVIRVRPMRLKSPFRWDPWQEMESLRLALDRIGGRSKAGSPGGTDGDASVPEVDLYDAGVAFEVRVDLPGVRQEELDITVEGNVLTVRGQRDPDGPRDESYLCCERPAGPFERTIELPEPVDAEHVQATLSHGVLEVTLPKNPSGGAKKVAVTAGGRREDRSPHGGN</sequence>
<dbReference type="Gene3D" id="2.60.40.790">
    <property type="match status" value="1"/>
</dbReference>
<feature type="region of interest" description="Disordered" evidence="3">
    <location>
        <begin position="138"/>
        <end position="168"/>
    </location>
</feature>
<feature type="compositionally biased region" description="Basic and acidic residues" evidence="3">
    <location>
        <begin position="157"/>
        <end position="168"/>
    </location>
</feature>
<dbReference type="Pfam" id="PF00011">
    <property type="entry name" value="HSP20"/>
    <property type="match status" value="1"/>
</dbReference>
<organism evidence="5 6">
    <name type="scientific">Candidatus Segetimicrobium genomatis</name>
    <dbReference type="NCBI Taxonomy" id="2569760"/>
    <lineage>
        <taxon>Bacteria</taxon>
        <taxon>Bacillati</taxon>
        <taxon>Candidatus Sysuimicrobiota</taxon>
        <taxon>Candidatus Sysuimicrobiia</taxon>
        <taxon>Candidatus Sysuimicrobiales</taxon>
        <taxon>Candidatus Segetimicrobiaceae</taxon>
        <taxon>Candidatus Segetimicrobium</taxon>
    </lineage>
</organism>
<feature type="domain" description="SHSP" evidence="4">
    <location>
        <begin position="45"/>
        <end position="156"/>
    </location>
</feature>
<dbReference type="PANTHER" id="PTHR11527">
    <property type="entry name" value="HEAT-SHOCK PROTEIN 20 FAMILY MEMBER"/>
    <property type="match status" value="1"/>
</dbReference>
<dbReference type="CDD" id="cd06464">
    <property type="entry name" value="ACD_sHsps-like"/>
    <property type="match status" value="1"/>
</dbReference>
<comment type="caution">
    <text evidence="5">The sequence shown here is derived from an EMBL/GenBank/DDBJ whole genome shotgun (WGS) entry which is preliminary data.</text>
</comment>
<gene>
    <name evidence="5" type="ORF">E6H00_17680</name>
</gene>
<evidence type="ECO:0000259" key="4">
    <source>
        <dbReference type="PROSITE" id="PS01031"/>
    </source>
</evidence>
<dbReference type="Proteomes" id="UP000318509">
    <property type="component" value="Unassembled WGS sequence"/>
</dbReference>
<feature type="compositionally biased region" description="Low complexity" evidence="3">
    <location>
        <begin position="146"/>
        <end position="156"/>
    </location>
</feature>
<accession>A0A537JT96</accession>
<dbReference type="InterPro" id="IPR031107">
    <property type="entry name" value="Small_HSP"/>
</dbReference>
<name>A0A537JT96_9BACT</name>
<evidence type="ECO:0000256" key="2">
    <source>
        <dbReference type="RuleBase" id="RU003616"/>
    </source>
</evidence>
<dbReference type="AlphaFoldDB" id="A0A537JT96"/>
<evidence type="ECO:0000256" key="3">
    <source>
        <dbReference type="SAM" id="MobiDB-lite"/>
    </source>
</evidence>
<dbReference type="EMBL" id="VBAK01000186">
    <property type="protein sequence ID" value="TMI86720.1"/>
    <property type="molecule type" value="Genomic_DNA"/>
</dbReference>
<evidence type="ECO:0000313" key="6">
    <source>
        <dbReference type="Proteomes" id="UP000318509"/>
    </source>
</evidence>
<proteinExistence type="inferred from homology"/>
<dbReference type="SUPFAM" id="SSF49764">
    <property type="entry name" value="HSP20-like chaperones"/>
    <property type="match status" value="1"/>
</dbReference>
<dbReference type="PROSITE" id="PS01031">
    <property type="entry name" value="SHSP"/>
    <property type="match status" value="1"/>
</dbReference>
<evidence type="ECO:0000313" key="5">
    <source>
        <dbReference type="EMBL" id="TMI86720.1"/>
    </source>
</evidence>
<comment type="similarity">
    <text evidence="1 2">Belongs to the small heat shock protein (HSP20) family.</text>
</comment>
<dbReference type="InterPro" id="IPR002068">
    <property type="entry name" value="A-crystallin/Hsp20_dom"/>
</dbReference>